<comment type="caution">
    <text evidence="1">The sequence shown here is derived from an EMBL/GenBank/DDBJ whole genome shotgun (WGS) entry which is preliminary data.</text>
</comment>
<dbReference type="AlphaFoldDB" id="A0AAD5PW30"/>
<keyword evidence="2" id="KW-1185">Reference proteome</keyword>
<protein>
    <submittedName>
        <fullName evidence="1">Uncharacterized protein</fullName>
    </submittedName>
</protein>
<gene>
    <name evidence="1" type="ORF">GHT06_017363</name>
</gene>
<reference evidence="1 2" key="1">
    <citation type="submission" date="2022-05" db="EMBL/GenBank/DDBJ databases">
        <title>A multi-omics perspective on studying reproductive biology in Daphnia sinensis.</title>
        <authorList>
            <person name="Jia J."/>
        </authorList>
    </citation>
    <scope>NUCLEOTIDE SEQUENCE [LARGE SCALE GENOMIC DNA]</scope>
    <source>
        <strain evidence="1 2">WSL</strain>
    </source>
</reference>
<evidence type="ECO:0000313" key="2">
    <source>
        <dbReference type="Proteomes" id="UP000820818"/>
    </source>
</evidence>
<proteinExistence type="predicted"/>
<name>A0AAD5PW30_9CRUS</name>
<dbReference type="EMBL" id="WJBH02000006">
    <property type="protein sequence ID" value="KAI9557535.1"/>
    <property type="molecule type" value="Genomic_DNA"/>
</dbReference>
<evidence type="ECO:0000313" key="1">
    <source>
        <dbReference type="EMBL" id="KAI9557535.1"/>
    </source>
</evidence>
<sequence length="55" mass="6380">MSVFKSFRYSSSDRRAALLWNDYAHRVGREVDRHCVARTEGILHPHFILVTCMGS</sequence>
<dbReference type="Proteomes" id="UP000820818">
    <property type="component" value="Linkage Group LG6"/>
</dbReference>
<organism evidence="1 2">
    <name type="scientific">Daphnia sinensis</name>
    <dbReference type="NCBI Taxonomy" id="1820382"/>
    <lineage>
        <taxon>Eukaryota</taxon>
        <taxon>Metazoa</taxon>
        <taxon>Ecdysozoa</taxon>
        <taxon>Arthropoda</taxon>
        <taxon>Crustacea</taxon>
        <taxon>Branchiopoda</taxon>
        <taxon>Diplostraca</taxon>
        <taxon>Cladocera</taxon>
        <taxon>Anomopoda</taxon>
        <taxon>Daphniidae</taxon>
        <taxon>Daphnia</taxon>
        <taxon>Daphnia similis group</taxon>
    </lineage>
</organism>
<accession>A0AAD5PW30</accession>